<evidence type="ECO:0000256" key="1">
    <source>
        <dbReference type="ARBA" id="ARBA00004167"/>
    </source>
</evidence>
<dbReference type="InterPro" id="IPR001245">
    <property type="entry name" value="Ser-Thr/Tyr_kinase_cat_dom"/>
</dbReference>
<keyword evidence="9" id="KW-0067">ATP-binding</keyword>
<evidence type="ECO:0000313" key="15">
    <source>
        <dbReference type="EMBL" id="KAF3432934.1"/>
    </source>
</evidence>
<reference evidence="15" key="1">
    <citation type="submission" date="2020-03" db="EMBL/GenBank/DDBJ databases">
        <title>A high-quality chromosome-level genome assembly of a woody plant with both climbing and erect habits, Rhamnella rubrinervis.</title>
        <authorList>
            <person name="Lu Z."/>
            <person name="Yang Y."/>
            <person name="Zhu X."/>
            <person name="Sun Y."/>
        </authorList>
    </citation>
    <scope>NUCLEOTIDE SEQUENCE</scope>
    <source>
        <strain evidence="15">BYM</strain>
        <tissue evidence="15">Leaf</tissue>
    </source>
</reference>
<feature type="domain" description="Protein kinase" evidence="14">
    <location>
        <begin position="411"/>
        <end position="682"/>
    </location>
</feature>
<evidence type="ECO:0000256" key="5">
    <source>
        <dbReference type="ARBA" id="ARBA00022679"/>
    </source>
</evidence>
<proteinExistence type="predicted"/>
<evidence type="ECO:0000256" key="3">
    <source>
        <dbReference type="ARBA" id="ARBA00022527"/>
    </source>
</evidence>
<dbReference type="PANTHER" id="PTHR47984">
    <property type="entry name" value="OS01G0323000 PROTEIN"/>
    <property type="match status" value="1"/>
</dbReference>
<dbReference type="GO" id="GO:0005524">
    <property type="term" value="F:ATP binding"/>
    <property type="evidence" value="ECO:0007669"/>
    <property type="project" value="UniProtKB-KW"/>
</dbReference>
<evidence type="ECO:0000259" key="14">
    <source>
        <dbReference type="PROSITE" id="PS50011"/>
    </source>
</evidence>
<comment type="catalytic activity">
    <reaction evidence="12">
        <text>L-threonyl-[protein] + ATP = O-phospho-L-threonyl-[protein] + ADP + H(+)</text>
        <dbReference type="Rhea" id="RHEA:46608"/>
        <dbReference type="Rhea" id="RHEA-COMP:11060"/>
        <dbReference type="Rhea" id="RHEA-COMP:11605"/>
        <dbReference type="ChEBI" id="CHEBI:15378"/>
        <dbReference type="ChEBI" id="CHEBI:30013"/>
        <dbReference type="ChEBI" id="CHEBI:30616"/>
        <dbReference type="ChEBI" id="CHEBI:61977"/>
        <dbReference type="ChEBI" id="CHEBI:456216"/>
        <dbReference type="EC" id="2.7.11.1"/>
    </reaction>
</comment>
<dbReference type="GO" id="GO:0016020">
    <property type="term" value="C:membrane"/>
    <property type="evidence" value="ECO:0007669"/>
    <property type="project" value="UniProtKB-SubCell"/>
</dbReference>
<dbReference type="OrthoDB" id="4062651at2759"/>
<dbReference type="PANTHER" id="PTHR47984:SF15">
    <property type="entry name" value="PROTEIN KINASE DOMAIN-CONTAINING PROTEIN"/>
    <property type="match status" value="1"/>
</dbReference>
<keyword evidence="5" id="KW-0808">Transferase</keyword>
<evidence type="ECO:0000256" key="2">
    <source>
        <dbReference type="ARBA" id="ARBA00012513"/>
    </source>
</evidence>
<evidence type="ECO:0000256" key="7">
    <source>
        <dbReference type="ARBA" id="ARBA00022741"/>
    </source>
</evidence>
<keyword evidence="4" id="KW-0597">Phosphoprotein</keyword>
<dbReference type="GO" id="GO:0016603">
    <property type="term" value="F:glutaminyl-peptide cyclotransferase activity"/>
    <property type="evidence" value="ECO:0007669"/>
    <property type="project" value="InterPro"/>
</dbReference>
<evidence type="ECO:0000256" key="4">
    <source>
        <dbReference type="ARBA" id="ARBA00022553"/>
    </source>
</evidence>
<keyword evidence="11" id="KW-0472">Membrane</keyword>
<keyword evidence="16" id="KW-1185">Reference proteome</keyword>
<dbReference type="InterPro" id="IPR007788">
    <property type="entry name" value="QCT"/>
</dbReference>
<comment type="catalytic activity">
    <reaction evidence="13">
        <text>L-seryl-[protein] + ATP = O-phospho-L-seryl-[protein] + ADP + H(+)</text>
        <dbReference type="Rhea" id="RHEA:17989"/>
        <dbReference type="Rhea" id="RHEA-COMP:9863"/>
        <dbReference type="Rhea" id="RHEA-COMP:11604"/>
        <dbReference type="ChEBI" id="CHEBI:15378"/>
        <dbReference type="ChEBI" id="CHEBI:29999"/>
        <dbReference type="ChEBI" id="CHEBI:30616"/>
        <dbReference type="ChEBI" id="CHEBI:83421"/>
        <dbReference type="ChEBI" id="CHEBI:456216"/>
        <dbReference type="EC" id="2.7.11.1"/>
    </reaction>
</comment>
<comment type="caution">
    <text evidence="15">The sequence shown here is derived from an EMBL/GenBank/DDBJ whole genome shotgun (WGS) entry which is preliminary data.</text>
</comment>
<dbReference type="Pfam" id="PF07714">
    <property type="entry name" value="PK_Tyr_Ser-Thr"/>
    <property type="match status" value="1"/>
</dbReference>
<dbReference type="InterPro" id="IPR000719">
    <property type="entry name" value="Prot_kinase_dom"/>
</dbReference>
<dbReference type="SUPFAM" id="SSF63825">
    <property type="entry name" value="YWTD domain"/>
    <property type="match status" value="1"/>
</dbReference>
<evidence type="ECO:0000256" key="9">
    <source>
        <dbReference type="ARBA" id="ARBA00022840"/>
    </source>
</evidence>
<sequence>MWRNFVSDAVSPAIYSIEVVNEFPHDPAAFTQGLLYDGNGILFESTGLYGQSSVRKVALRTGKVEVLQKMDDSDFGEGLTLLGKRLFQVTWMKKTGYIYDRYDLSKFEEFTHQMEDGWGLATDGKVLFGSDGTSTLYKIDPQTLKVTHKGVVKFNGHEVHSLNELEFINGEVWANVWQTDCIARISPEGGNVLGWILLQNLREGLIAAGNKGIDVLNGIAWDSNSSRIFGATEIVITLSCPVFINLYILVTVTGKLWPKLYEIKECSTAFTSERPSICRSFIVVKTTEKPYVVYERVMCLIHYRRRKSYKSHLCFPTTIASKDRRNAYSTSSLDSRLLPLNISEIEMNARKLTEHRPVLSDQLFTQASGRSCQNNMVTDMESTGKYSPAVRDVWRGSRFSLMEIEVATNGFAKENLIDNEENGSVYRGILLDSTRVAVKRLESNSCQAEEFLAEVKAIGYIRHKNLVKMLGYCIEGAYRMLVYEYVDNGNLHFWIHGCSSQASPLTWSIRMNIIQGIAKGLAYLHEDVEPKILHRSLKSSNILLDRHWNPKISDFGLDKLYGQEWGLMMMETTGYIAPEDASPGAFTEKTDVYSFGILIMEIISGRSPVDHNQPQPYLIDWMKSMVSGNKIPYVVDRSMPEMPSSKELKRILLIALRCVDPDLKDRPKMGEIIHMLEPRDLLLGDDCWLKPEDSSCCSPEESHTTASLCESPFETPKGETDSNCYQKYYF</sequence>
<evidence type="ECO:0000313" key="16">
    <source>
        <dbReference type="Proteomes" id="UP000796880"/>
    </source>
</evidence>
<dbReference type="FunFam" id="3.30.200.20:FF:000178">
    <property type="entry name" value="serine/threonine-protein kinase PBS1-like"/>
    <property type="match status" value="1"/>
</dbReference>
<dbReference type="CDD" id="cd14066">
    <property type="entry name" value="STKc_IRAK"/>
    <property type="match status" value="1"/>
</dbReference>
<dbReference type="EMBL" id="VOIH02000011">
    <property type="protein sequence ID" value="KAF3432934.1"/>
    <property type="molecule type" value="Genomic_DNA"/>
</dbReference>
<organism evidence="15 16">
    <name type="scientific">Rhamnella rubrinervis</name>
    <dbReference type="NCBI Taxonomy" id="2594499"/>
    <lineage>
        <taxon>Eukaryota</taxon>
        <taxon>Viridiplantae</taxon>
        <taxon>Streptophyta</taxon>
        <taxon>Embryophyta</taxon>
        <taxon>Tracheophyta</taxon>
        <taxon>Spermatophyta</taxon>
        <taxon>Magnoliopsida</taxon>
        <taxon>eudicotyledons</taxon>
        <taxon>Gunneridae</taxon>
        <taxon>Pentapetalae</taxon>
        <taxon>rosids</taxon>
        <taxon>fabids</taxon>
        <taxon>Rosales</taxon>
        <taxon>Rhamnaceae</taxon>
        <taxon>rhamnoid group</taxon>
        <taxon>Rhamneae</taxon>
        <taxon>Rhamnella</taxon>
    </lineage>
</organism>
<evidence type="ECO:0000256" key="12">
    <source>
        <dbReference type="ARBA" id="ARBA00047899"/>
    </source>
</evidence>
<evidence type="ECO:0000256" key="11">
    <source>
        <dbReference type="ARBA" id="ARBA00023136"/>
    </source>
</evidence>
<keyword evidence="7" id="KW-0547">Nucleotide-binding</keyword>
<name>A0A8K0DRR1_9ROSA</name>
<dbReference type="PROSITE" id="PS50011">
    <property type="entry name" value="PROTEIN_KINASE_DOM"/>
    <property type="match status" value="1"/>
</dbReference>
<protein>
    <recommendedName>
        <fullName evidence="2">non-specific serine/threonine protein kinase</fullName>
        <ecNumber evidence="2">2.7.11.1</ecNumber>
    </recommendedName>
</protein>
<dbReference type="EC" id="2.7.11.1" evidence="2"/>
<dbReference type="FunFam" id="1.10.510.10:FF:000035">
    <property type="entry name" value="Putative receptor-like serine/threonine-protein kinase"/>
    <property type="match status" value="1"/>
</dbReference>
<dbReference type="Gene3D" id="3.30.200.20">
    <property type="entry name" value="Phosphorylase Kinase, domain 1"/>
    <property type="match status" value="1"/>
</dbReference>
<dbReference type="InterPro" id="IPR011009">
    <property type="entry name" value="Kinase-like_dom_sf"/>
</dbReference>
<dbReference type="SUPFAM" id="SSF56112">
    <property type="entry name" value="Protein kinase-like (PK-like)"/>
    <property type="match status" value="1"/>
</dbReference>
<comment type="subcellular location">
    <subcellularLocation>
        <location evidence="1">Membrane</location>
        <topology evidence="1">Single-pass membrane protein</topology>
    </subcellularLocation>
</comment>
<keyword evidence="10" id="KW-1133">Transmembrane helix</keyword>
<keyword evidence="6" id="KW-0812">Transmembrane</keyword>
<dbReference type="Proteomes" id="UP000796880">
    <property type="component" value="Unassembled WGS sequence"/>
</dbReference>
<evidence type="ECO:0000256" key="13">
    <source>
        <dbReference type="ARBA" id="ARBA00048679"/>
    </source>
</evidence>
<dbReference type="Pfam" id="PF05096">
    <property type="entry name" value="Glu_cyclase_2"/>
    <property type="match status" value="1"/>
</dbReference>
<accession>A0A8K0DRR1</accession>
<evidence type="ECO:0000256" key="10">
    <source>
        <dbReference type="ARBA" id="ARBA00022989"/>
    </source>
</evidence>
<gene>
    <name evidence="15" type="ORF">FNV43_RR24036</name>
</gene>
<dbReference type="GO" id="GO:0004674">
    <property type="term" value="F:protein serine/threonine kinase activity"/>
    <property type="evidence" value="ECO:0007669"/>
    <property type="project" value="UniProtKB-KW"/>
</dbReference>
<dbReference type="InterPro" id="IPR052232">
    <property type="entry name" value="RLK_Ser/Thr-Kinase"/>
</dbReference>
<evidence type="ECO:0000256" key="8">
    <source>
        <dbReference type="ARBA" id="ARBA00022777"/>
    </source>
</evidence>
<keyword evidence="8" id="KW-0418">Kinase</keyword>
<keyword evidence="3" id="KW-0723">Serine/threonine-protein kinase</keyword>
<dbReference type="Gene3D" id="1.10.510.10">
    <property type="entry name" value="Transferase(Phosphotransferase) domain 1"/>
    <property type="match status" value="1"/>
</dbReference>
<evidence type="ECO:0000256" key="6">
    <source>
        <dbReference type="ARBA" id="ARBA00022692"/>
    </source>
</evidence>
<dbReference type="AlphaFoldDB" id="A0A8K0DRR1"/>